<keyword evidence="3" id="KW-1185">Reference proteome</keyword>
<dbReference type="Gene3D" id="1.10.260.40">
    <property type="entry name" value="lambda repressor-like DNA-binding domains"/>
    <property type="match status" value="1"/>
</dbReference>
<sequence length="172" mass="20260">MSKTYDRIRAIRIAKNLKQEEVAQRLSMAQSNYARMEKGLTQITVDRLEQLAEVFEMTVSSILNYETGQQLTSEDITYYINYCKKLEKEIEKYKKQISDLEENELESWSRKDNEIKAVKSKNKDLIEKIKVKDAIIESKIKEIDKLDRHIQTLDNVVETLRVSIELNNLNKK</sequence>
<dbReference type="GO" id="GO:0003677">
    <property type="term" value="F:DNA binding"/>
    <property type="evidence" value="ECO:0007669"/>
    <property type="project" value="InterPro"/>
</dbReference>
<reference evidence="2 3" key="1">
    <citation type="journal article" date="2014" name="Curr. Microbiol.">
        <title>Spirosoma radiotolerans sp. nov., a gamma-radiation-resistant bacterium isolated from gamma ray-irradiated soil.</title>
        <authorList>
            <person name="Lee J.J."/>
            <person name="Srinivasan S."/>
            <person name="Lim S."/>
            <person name="Joe M."/>
            <person name="Im S."/>
            <person name="Bae S.I."/>
            <person name="Park K.R."/>
            <person name="Han J.H."/>
            <person name="Park S.H."/>
            <person name="Joo B.M."/>
            <person name="Park S.J."/>
            <person name="Kim M.K."/>
        </authorList>
    </citation>
    <scope>NUCLEOTIDE SEQUENCE [LARGE SCALE GENOMIC DNA]</scope>
    <source>
        <strain evidence="2 3">DG5A</strain>
    </source>
</reference>
<dbReference type="InterPro" id="IPR010982">
    <property type="entry name" value="Lambda_DNA-bd_dom_sf"/>
</dbReference>
<dbReference type="InterPro" id="IPR001387">
    <property type="entry name" value="Cro/C1-type_HTH"/>
</dbReference>
<accession>A0A0E3ZYS3</accession>
<protein>
    <recommendedName>
        <fullName evidence="1">HTH cro/C1-type domain-containing protein</fullName>
    </recommendedName>
</protein>
<evidence type="ECO:0000259" key="1">
    <source>
        <dbReference type="PROSITE" id="PS50943"/>
    </source>
</evidence>
<dbReference type="PATRIC" id="fig|1379870.5.peg.4492"/>
<dbReference type="RefSeq" id="WP_046576452.1">
    <property type="nucleotide sequence ID" value="NZ_CP010429.1"/>
</dbReference>
<gene>
    <name evidence="2" type="ORF">SD10_20835</name>
</gene>
<name>A0A0E3ZYS3_9BACT</name>
<dbReference type="HOGENOM" id="CLU_1841969_0_0_10"/>
<proteinExistence type="predicted"/>
<feature type="domain" description="HTH cro/C1-type" evidence="1">
    <location>
        <begin position="8"/>
        <end position="62"/>
    </location>
</feature>
<evidence type="ECO:0000313" key="2">
    <source>
        <dbReference type="EMBL" id="AKD56983.1"/>
    </source>
</evidence>
<dbReference type="CDD" id="cd00093">
    <property type="entry name" value="HTH_XRE"/>
    <property type="match status" value="1"/>
</dbReference>
<dbReference type="Proteomes" id="UP000033054">
    <property type="component" value="Chromosome"/>
</dbReference>
<dbReference type="SMART" id="SM00530">
    <property type="entry name" value="HTH_XRE"/>
    <property type="match status" value="1"/>
</dbReference>
<dbReference type="KEGG" id="srd:SD10_20835"/>
<dbReference type="PROSITE" id="PS50943">
    <property type="entry name" value="HTH_CROC1"/>
    <property type="match status" value="1"/>
</dbReference>
<dbReference type="EMBL" id="CP010429">
    <property type="protein sequence ID" value="AKD56983.1"/>
    <property type="molecule type" value="Genomic_DNA"/>
</dbReference>
<dbReference type="STRING" id="1379870.SD10_20835"/>
<dbReference type="SUPFAM" id="SSF47413">
    <property type="entry name" value="lambda repressor-like DNA-binding domains"/>
    <property type="match status" value="1"/>
</dbReference>
<organism evidence="2 3">
    <name type="scientific">Spirosoma radiotolerans</name>
    <dbReference type="NCBI Taxonomy" id="1379870"/>
    <lineage>
        <taxon>Bacteria</taxon>
        <taxon>Pseudomonadati</taxon>
        <taxon>Bacteroidota</taxon>
        <taxon>Cytophagia</taxon>
        <taxon>Cytophagales</taxon>
        <taxon>Cytophagaceae</taxon>
        <taxon>Spirosoma</taxon>
    </lineage>
</organism>
<dbReference type="OrthoDB" id="957819at2"/>
<dbReference type="AlphaFoldDB" id="A0A0E3ZYS3"/>
<evidence type="ECO:0000313" key="3">
    <source>
        <dbReference type="Proteomes" id="UP000033054"/>
    </source>
</evidence>
<dbReference type="Pfam" id="PF01381">
    <property type="entry name" value="HTH_3"/>
    <property type="match status" value="1"/>
</dbReference>